<feature type="compositionally biased region" description="Basic and acidic residues" evidence="1">
    <location>
        <begin position="9"/>
        <end position="22"/>
    </location>
</feature>
<evidence type="ECO:0000313" key="3">
    <source>
        <dbReference type="Proteomes" id="UP000275076"/>
    </source>
</evidence>
<proteinExistence type="predicted"/>
<evidence type="ECO:0000256" key="1">
    <source>
        <dbReference type="SAM" id="MobiDB-lite"/>
    </source>
</evidence>
<feature type="compositionally biased region" description="Basic and acidic residues" evidence="1">
    <location>
        <begin position="65"/>
        <end position="81"/>
    </location>
</feature>
<name>A0A3R9QEP8_9BACI</name>
<evidence type="ECO:0000313" key="2">
    <source>
        <dbReference type="EMBL" id="RSL28719.1"/>
    </source>
</evidence>
<protein>
    <submittedName>
        <fullName evidence="2">Uncharacterized protein</fullName>
    </submittedName>
</protein>
<feature type="compositionally biased region" description="Polar residues" evidence="1">
    <location>
        <begin position="85"/>
        <end position="102"/>
    </location>
</feature>
<feature type="non-terminal residue" evidence="2">
    <location>
        <position position="1"/>
    </location>
</feature>
<dbReference type="AlphaFoldDB" id="A0A3R9QEP8"/>
<reference evidence="2 3" key="1">
    <citation type="submission" date="2018-10" db="EMBL/GenBank/DDBJ databases">
        <title>Draft genome sequence of Bacillus salarius IM0101, isolated from a hypersaline soil in Inner Mongolia, China.</title>
        <authorList>
            <person name="Yamprayoonswat W."/>
            <person name="Boonvisut S."/>
            <person name="Jumpathong W."/>
            <person name="Sittihan S."/>
            <person name="Ruangsuj P."/>
            <person name="Wanthongcharoen S."/>
            <person name="Thongpramul N."/>
            <person name="Pimmason S."/>
            <person name="Yu B."/>
            <person name="Yasawong M."/>
        </authorList>
    </citation>
    <scope>NUCLEOTIDE SEQUENCE [LARGE SCALE GENOMIC DNA]</scope>
    <source>
        <strain evidence="2 3">IM0101</strain>
    </source>
</reference>
<accession>A0A3R9QEP8</accession>
<organism evidence="2 3">
    <name type="scientific">Salibacterium salarium</name>
    <dbReference type="NCBI Taxonomy" id="284579"/>
    <lineage>
        <taxon>Bacteria</taxon>
        <taxon>Bacillati</taxon>
        <taxon>Bacillota</taxon>
        <taxon>Bacilli</taxon>
        <taxon>Bacillales</taxon>
        <taxon>Bacillaceae</taxon>
    </lineage>
</organism>
<gene>
    <name evidence="2" type="ORF">D7Z54_35100</name>
</gene>
<feature type="region of interest" description="Disordered" evidence="1">
    <location>
        <begin position="1"/>
        <end position="22"/>
    </location>
</feature>
<feature type="region of interest" description="Disordered" evidence="1">
    <location>
        <begin position="65"/>
        <end position="102"/>
    </location>
</feature>
<dbReference type="Proteomes" id="UP000275076">
    <property type="component" value="Unassembled WGS sequence"/>
</dbReference>
<sequence>LRQQWQEVNARKYDGIKPSKDDQDCACSACGQDLPENQVEAAHEKAMQSYEANLAEFNQRKAQQLEDIKAAGTQKKEKDQRAGTGYSNSSGRVDTSKTATRS</sequence>
<comment type="caution">
    <text evidence="2">The sequence shown here is derived from an EMBL/GenBank/DDBJ whole genome shotgun (WGS) entry which is preliminary data.</text>
</comment>
<dbReference type="EMBL" id="RBVX01000212">
    <property type="protein sequence ID" value="RSL28719.1"/>
    <property type="molecule type" value="Genomic_DNA"/>
</dbReference>
<keyword evidence="3" id="KW-1185">Reference proteome</keyword>